<evidence type="ECO:0000256" key="2">
    <source>
        <dbReference type="ARBA" id="ARBA00016337"/>
    </source>
</evidence>
<evidence type="ECO:0000256" key="9">
    <source>
        <dbReference type="ARBA" id="ARBA00048540"/>
    </source>
</evidence>
<dbReference type="EMBL" id="AASE01000003">
    <property type="protein sequence ID" value="EAT59556.1"/>
    <property type="molecule type" value="Genomic_DNA"/>
</dbReference>
<comment type="caution">
    <text evidence="12">The sequence shown here is derived from an EMBL/GenBank/DDBJ whole genome shotgun (WGS) entry which is preliminary data.</text>
</comment>
<evidence type="ECO:0000256" key="11">
    <source>
        <dbReference type="PIRSR" id="PIRSR006268-2"/>
    </source>
</evidence>
<evidence type="ECO:0000256" key="7">
    <source>
        <dbReference type="ARBA" id="ARBA00022842"/>
    </source>
</evidence>
<dbReference type="GO" id="GO:0016740">
    <property type="term" value="F:transferase activity"/>
    <property type="evidence" value="ECO:0007669"/>
    <property type="project" value="UniProtKB-UniRule"/>
</dbReference>
<dbReference type="PANTHER" id="PTHR30040">
    <property type="entry name" value="THIAMINE BIOSYNTHESIS LIPOPROTEIN APBE"/>
    <property type="match status" value="1"/>
</dbReference>
<keyword evidence="6 10" id="KW-0274">FAD</keyword>
<dbReference type="SUPFAM" id="SSF143631">
    <property type="entry name" value="ApbE-like"/>
    <property type="match status" value="1"/>
</dbReference>
<accession>Q0YTJ8</accession>
<reference evidence="12 13" key="2">
    <citation type="submission" date="2006-07" db="EMBL/GenBank/DDBJ databases">
        <title>Sequencing of the draft genome and assembly of Chlorobium ferroxidans DSM 13031.</title>
        <authorList>
            <consortium name="US DOE Joint Genome Institute (JGI-PGF)"/>
            <person name="Copeland A."/>
            <person name="Lucas S."/>
            <person name="Lapidus A."/>
            <person name="Barry K."/>
            <person name="Glavina del Rio T."/>
            <person name="Dalin E."/>
            <person name="Tice H."/>
            <person name="Bruce D."/>
            <person name="Pitluck S."/>
            <person name="Richardson P."/>
        </authorList>
    </citation>
    <scope>NUCLEOTIDE SEQUENCE [LARGE SCALE GENOMIC DNA]</scope>
    <source>
        <strain evidence="12 13">DSM 13031</strain>
    </source>
</reference>
<keyword evidence="3 10" id="KW-0285">Flavoprotein</keyword>
<dbReference type="RefSeq" id="WP_006365688.1">
    <property type="nucleotide sequence ID" value="NZ_AASE01000003.1"/>
</dbReference>
<keyword evidence="12" id="KW-0449">Lipoprotein</keyword>
<dbReference type="OrthoDB" id="9778595at2"/>
<dbReference type="InterPro" id="IPR024932">
    <property type="entry name" value="ApbE"/>
</dbReference>
<gene>
    <name evidence="12" type="ORF">CferDRAFT_1563</name>
</gene>
<comment type="catalytic activity">
    <reaction evidence="9 10">
        <text>L-threonyl-[protein] + FAD = FMN-L-threonyl-[protein] + AMP + H(+)</text>
        <dbReference type="Rhea" id="RHEA:36847"/>
        <dbReference type="Rhea" id="RHEA-COMP:11060"/>
        <dbReference type="Rhea" id="RHEA-COMP:11061"/>
        <dbReference type="ChEBI" id="CHEBI:15378"/>
        <dbReference type="ChEBI" id="CHEBI:30013"/>
        <dbReference type="ChEBI" id="CHEBI:57692"/>
        <dbReference type="ChEBI" id="CHEBI:74257"/>
        <dbReference type="ChEBI" id="CHEBI:456215"/>
        <dbReference type="EC" id="2.7.1.180"/>
    </reaction>
</comment>
<organism evidence="12 13">
    <name type="scientific">Chlorobium ferrooxidans DSM 13031</name>
    <dbReference type="NCBI Taxonomy" id="377431"/>
    <lineage>
        <taxon>Bacteria</taxon>
        <taxon>Pseudomonadati</taxon>
        <taxon>Chlorobiota</taxon>
        <taxon>Chlorobiia</taxon>
        <taxon>Chlorobiales</taxon>
        <taxon>Chlorobiaceae</taxon>
        <taxon>Chlorobium/Pelodictyon group</taxon>
        <taxon>Chlorobium</taxon>
    </lineage>
</organism>
<evidence type="ECO:0000256" key="6">
    <source>
        <dbReference type="ARBA" id="ARBA00022827"/>
    </source>
</evidence>
<evidence type="ECO:0000313" key="12">
    <source>
        <dbReference type="EMBL" id="EAT59556.1"/>
    </source>
</evidence>
<dbReference type="GO" id="GO:0046872">
    <property type="term" value="F:metal ion binding"/>
    <property type="evidence" value="ECO:0007669"/>
    <property type="project" value="UniProtKB-UniRule"/>
</dbReference>
<keyword evidence="7 10" id="KW-0460">Magnesium</keyword>
<keyword evidence="5 10" id="KW-0479">Metal-binding</keyword>
<comment type="similarity">
    <text evidence="10">Belongs to the ApbE family.</text>
</comment>
<dbReference type="Proteomes" id="UP000004162">
    <property type="component" value="Unassembled WGS sequence"/>
</dbReference>
<protein>
    <recommendedName>
        <fullName evidence="2 10">FAD:protein FMN transferase</fullName>
        <ecNumber evidence="1 10">2.7.1.180</ecNumber>
    </recommendedName>
    <alternativeName>
        <fullName evidence="8 10">Flavin transferase</fullName>
    </alternativeName>
</protein>
<dbReference type="InterPro" id="IPR003374">
    <property type="entry name" value="ApbE-like_sf"/>
</dbReference>
<dbReference type="AlphaFoldDB" id="Q0YTJ8"/>
<proteinExistence type="inferred from homology"/>
<dbReference type="Pfam" id="PF02424">
    <property type="entry name" value="ApbE"/>
    <property type="match status" value="1"/>
</dbReference>
<evidence type="ECO:0000256" key="4">
    <source>
        <dbReference type="ARBA" id="ARBA00022679"/>
    </source>
</evidence>
<dbReference type="PIRSF" id="PIRSF006268">
    <property type="entry name" value="ApbE"/>
    <property type="match status" value="1"/>
</dbReference>
<evidence type="ECO:0000256" key="10">
    <source>
        <dbReference type="PIRNR" id="PIRNR006268"/>
    </source>
</evidence>
<dbReference type="EC" id="2.7.1.180" evidence="1 10"/>
<evidence type="ECO:0000256" key="5">
    <source>
        <dbReference type="ARBA" id="ARBA00022723"/>
    </source>
</evidence>
<evidence type="ECO:0000313" key="13">
    <source>
        <dbReference type="Proteomes" id="UP000004162"/>
    </source>
</evidence>
<comment type="cofactor">
    <cofactor evidence="11">
        <name>Mg(2+)</name>
        <dbReference type="ChEBI" id="CHEBI:18420"/>
    </cofactor>
    <cofactor evidence="11">
        <name>Mn(2+)</name>
        <dbReference type="ChEBI" id="CHEBI:29035"/>
    </cofactor>
    <text evidence="11">Magnesium. Can also use manganese.</text>
</comment>
<reference evidence="12 13" key="1">
    <citation type="submission" date="2006-07" db="EMBL/GenBank/DDBJ databases">
        <title>Annotation of the draft genome assembly of Chlorobium ferroxidans DSM 13031.</title>
        <authorList>
            <consortium name="US DOE Joint Genome Institute (JGI-ORNL)"/>
            <person name="Larimer F."/>
            <person name="Land M."/>
            <person name="Hauser L."/>
        </authorList>
    </citation>
    <scope>NUCLEOTIDE SEQUENCE [LARGE SCALE GENOMIC DNA]</scope>
    <source>
        <strain evidence="12 13">DSM 13031</strain>
    </source>
</reference>
<evidence type="ECO:0000256" key="3">
    <source>
        <dbReference type="ARBA" id="ARBA00022630"/>
    </source>
</evidence>
<evidence type="ECO:0000256" key="8">
    <source>
        <dbReference type="ARBA" id="ARBA00031306"/>
    </source>
</evidence>
<feature type="binding site" evidence="11">
    <location>
        <position position="146"/>
    </location>
    <ligand>
        <name>Mg(2+)</name>
        <dbReference type="ChEBI" id="CHEBI:18420"/>
    </ligand>
</feature>
<sequence>MNIFRFRFQAMKSNCEVVLVAESKNKGQAIAAHAIAEVSRIERIYSRYRPESIVSRINAAAGQDSVSCDTETITLLQYADKLYETSSGLFDITSGVLRKAWNFSEAAVPSPETLSSLLPLVDWKRVEQKDDRVHLPVAGMELDFGGFGKEYAADRAAAVIHGKGVKSGYVNLAGDIRVIGPKPDGTPWVIGIQDPRHRERTIASIPLYSGALATSGDYERFFEADGKRYCHIIHPRKGYPVTYWRSVTVVAPLAITAGSYSTIAMLKEDDGLAFLKDSGMDYLAVDKFGRIYHNT</sequence>
<name>Q0YTJ8_9CHLB</name>
<dbReference type="Gene3D" id="3.10.520.10">
    <property type="entry name" value="ApbE-like domains"/>
    <property type="match status" value="1"/>
</dbReference>
<keyword evidence="13" id="KW-1185">Reference proteome</keyword>
<keyword evidence="4 10" id="KW-0808">Transferase</keyword>
<dbReference type="PANTHER" id="PTHR30040:SF2">
    <property type="entry name" value="FAD:PROTEIN FMN TRANSFERASE"/>
    <property type="match status" value="1"/>
</dbReference>
<feature type="binding site" evidence="11">
    <location>
        <position position="262"/>
    </location>
    <ligand>
        <name>Mg(2+)</name>
        <dbReference type="ChEBI" id="CHEBI:18420"/>
    </ligand>
</feature>
<evidence type="ECO:0000256" key="1">
    <source>
        <dbReference type="ARBA" id="ARBA00011955"/>
    </source>
</evidence>